<dbReference type="PANTHER" id="PTHR31286:SF178">
    <property type="entry name" value="DUF4283 DOMAIN-CONTAINING PROTEIN"/>
    <property type="match status" value="1"/>
</dbReference>
<dbReference type="Proteomes" id="UP001341840">
    <property type="component" value="Unassembled WGS sequence"/>
</dbReference>
<keyword evidence="2" id="KW-1185">Reference proteome</keyword>
<accession>A0ABU6YG76</accession>
<reference evidence="1 2" key="1">
    <citation type="journal article" date="2023" name="Plants (Basel)">
        <title>Bridging the Gap: Combining Genomics and Transcriptomics Approaches to Understand Stylosanthes scabra, an Orphan Legume from the Brazilian Caatinga.</title>
        <authorList>
            <person name="Ferreira-Neto J.R.C."/>
            <person name="da Silva M.D."/>
            <person name="Binneck E."/>
            <person name="de Melo N.F."/>
            <person name="da Silva R.H."/>
            <person name="de Melo A.L.T.M."/>
            <person name="Pandolfi V."/>
            <person name="Bustamante F.O."/>
            <person name="Brasileiro-Vidal A.C."/>
            <person name="Benko-Iseppon A.M."/>
        </authorList>
    </citation>
    <scope>NUCLEOTIDE SEQUENCE [LARGE SCALE GENOMIC DNA]</scope>
    <source>
        <tissue evidence="1">Leaves</tissue>
    </source>
</reference>
<comment type="caution">
    <text evidence="1">The sequence shown here is derived from an EMBL/GenBank/DDBJ whole genome shotgun (WGS) entry which is preliminary data.</text>
</comment>
<dbReference type="EMBL" id="JASCZI010241991">
    <property type="protein sequence ID" value="MED6208921.1"/>
    <property type="molecule type" value="Genomic_DNA"/>
</dbReference>
<proteinExistence type="predicted"/>
<dbReference type="InterPro" id="IPR040256">
    <property type="entry name" value="At4g02000-like"/>
</dbReference>
<gene>
    <name evidence="1" type="ORF">PIB30_049693</name>
</gene>
<name>A0ABU6YG76_9FABA</name>
<evidence type="ECO:0000313" key="2">
    <source>
        <dbReference type="Proteomes" id="UP001341840"/>
    </source>
</evidence>
<evidence type="ECO:0000313" key="1">
    <source>
        <dbReference type="EMBL" id="MED6208921.1"/>
    </source>
</evidence>
<sequence length="313" mass="34625">MAAESANAGKLIPATTTDDDAVIVLDVSDISVGLERCSKSLIGRLLADRPFSNGTVESALSTIWRQPQEFKRWEEDKPIADADFAIVSVWIQFWSLPEHYKTIKLGQKLGSAFGPNQHTLEVSLKYEIIGSLCNYCGHIGHEIKNCNTHIDDSLKGEVQKEKWGDWLRSDQGGRRETMLKENLYPKIQQAEGGLLNKPNKPTPVNLIKSLASLPMQSQNGGQRREEIEVESNPNPLNSGIIEPATSILQLKDAGKQVGEDTCFTFGPSEPLSQNSSKHAFLKQQARKKFIKITGVKRVNQEGKGGECSQETLL</sequence>
<evidence type="ECO:0008006" key="3">
    <source>
        <dbReference type="Google" id="ProtNLM"/>
    </source>
</evidence>
<dbReference type="PANTHER" id="PTHR31286">
    <property type="entry name" value="GLYCINE-RICH CELL WALL STRUCTURAL PROTEIN 1.8-LIKE"/>
    <property type="match status" value="1"/>
</dbReference>
<protein>
    <recommendedName>
        <fullName evidence="3">CCHC-type domain-containing protein</fullName>
    </recommendedName>
</protein>
<organism evidence="1 2">
    <name type="scientific">Stylosanthes scabra</name>
    <dbReference type="NCBI Taxonomy" id="79078"/>
    <lineage>
        <taxon>Eukaryota</taxon>
        <taxon>Viridiplantae</taxon>
        <taxon>Streptophyta</taxon>
        <taxon>Embryophyta</taxon>
        <taxon>Tracheophyta</taxon>
        <taxon>Spermatophyta</taxon>
        <taxon>Magnoliopsida</taxon>
        <taxon>eudicotyledons</taxon>
        <taxon>Gunneridae</taxon>
        <taxon>Pentapetalae</taxon>
        <taxon>rosids</taxon>
        <taxon>fabids</taxon>
        <taxon>Fabales</taxon>
        <taxon>Fabaceae</taxon>
        <taxon>Papilionoideae</taxon>
        <taxon>50 kb inversion clade</taxon>
        <taxon>dalbergioids sensu lato</taxon>
        <taxon>Dalbergieae</taxon>
        <taxon>Pterocarpus clade</taxon>
        <taxon>Stylosanthes</taxon>
    </lineage>
</organism>